<dbReference type="GO" id="GO:0000978">
    <property type="term" value="F:RNA polymerase II cis-regulatory region sequence-specific DNA binding"/>
    <property type="evidence" value="ECO:0007669"/>
    <property type="project" value="TreeGrafter"/>
</dbReference>
<comment type="caution">
    <text evidence="7">The sequence shown here is derived from an EMBL/GenBank/DDBJ whole genome shotgun (WGS) entry which is preliminary data.</text>
</comment>
<dbReference type="EMBL" id="JAACNO010003203">
    <property type="protein sequence ID" value="KAF4127965.1"/>
    <property type="molecule type" value="Genomic_DNA"/>
</dbReference>
<dbReference type="GO" id="GO:0000981">
    <property type="term" value="F:DNA-binding transcription factor activity, RNA polymerase II-specific"/>
    <property type="evidence" value="ECO:0007669"/>
    <property type="project" value="TreeGrafter"/>
</dbReference>
<feature type="domain" description="C2H2-type" evidence="6">
    <location>
        <begin position="109"/>
        <end position="138"/>
    </location>
</feature>
<gene>
    <name evidence="7" type="ORF">GN958_ATG22793</name>
</gene>
<dbReference type="PANTHER" id="PTHR19818:SF139">
    <property type="entry name" value="PAIR-RULE PROTEIN ODD-PAIRED"/>
    <property type="match status" value="1"/>
</dbReference>
<dbReference type="FunFam" id="3.30.160.60:FF:001932">
    <property type="entry name" value="Zinc finger protein 76"/>
    <property type="match status" value="1"/>
</dbReference>
<keyword evidence="2" id="KW-0677">Repeat</keyword>
<organism evidence="7 8">
    <name type="scientific">Phytophthora infestans</name>
    <name type="common">Potato late blight agent</name>
    <name type="synonym">Botrytis infestans</name>
    <dbReference type="NCBI Taxonomy" id="4787"/>
    <lineage>
        <taxon>Eukaryota</taxon>
        <taxon>Sar</taxon>
        <taxon>Stramenopiles</taxon>
        <taxon>Oomycota</taxon>
        <taxon>Peronosporomycetes</taxon>
        <taxon>Peronosporales</taxon>
        <taxon>Peronosporaceae</taxon>
        <taxon>Phytophthora</taxon>
    </lineage>
</organism>
<evidence type="ECO:0000256" key="5">
    <source>
        <dbReference type="PROSITE-ProRule" id="PRU00042"/>
    </source>
</evidence>
<keyword evidence="4" id="KW-0862">Zinc</keyword>
<evidence type="ECO:0000313" key="7">
    <source>
        <dbReference type="EMBL" id="KAF4127965.1"/>
    </source>
</evidence>
<protein>
    <submittedName>
        <fullName evidence="7">C2H2 type zinc finger</fullName>
    </submittedName>
</protein>
<reference evidence="7" key="1">
    <citation type="submission" date="2020-03" db="EMBL/GenBank/DDBJ databases">
        <title>Hybrid Assembly of Korean Phytophthora infestans isolates.</title>
        <authorList>
            <person name="Prokchorchik M."/>
            <person name="Lee Y."/>
            <person name="Seo J."/>
            <person name="Cho J.-H."/>
            <person name="Park Y.-E."/>
            <person name="Jang D.-C."/>
            <person name="Im J.-S."/>
            <person name="Choi J.-G."/>
            <person name="Park H.-J."/>
            <person name="Lee G.-B."/>
            <person name="Lee Y.-G."/>
            <person name="Hong S.-Y."/>
            <person name="Cho K."/>
            <person name="Sohn K.H."/>
        </authorList>
    </citation>
    <scope>NUCLEOTIDE SEQUENCE</scope>
    <source>
        <strain evidence="7">KR_2_A2</strain>
    </source>
</reference>
<dbReference type="Pfam" id="PF00096">
    <property type="entry name" value="zf-C2H2"/>
    <property type="match status" value="2"/>
</dbReference>
<dbReference type="InterPro" id="IPR036236">
    <property type="entry name" value="Znf_C2H2_sf"/>
</dbReference>
<keyword evidence="1" id="KW-0479">Metal-binding</keyword>
<dbReference type="SUPFAM" id="SSF57667">
    <property type="entry name" value="beta-beta-alpha zinc fingers"/>
    <property type="match status" value="1"/>
</dbReference>
<feature type="domain" description="C2H2-type" evidence="6">
    <location>
        <begin position="79"/>
        <end position="108"/>
    </location>
</feature>
<dbReference type="GO" id="GO:0045944">
    <property type="term" value="P:positive regulation of transcription by RNA polymerase II"/>
    <property type="evidence" value="ECO:0007669"/>
    <property type="project" value="UniProtKB-ARBA"/>
</dbReference>
<dbReference type="GO" id="GO:0008270">
    <property type="term" value="F:zinc ion binding"/>
    <property type="evidence" value="ECO:0007669"/>
    <property type="project" value="UniProtKB-KW"/>
</dbReference>
<evidence type="ECO:0000313" key="8">
    <source>
        <dbReference type="Proteomes" id="UP000704712"/>
    </source>
</evidence>
<evidence type="ECO:0000256" key="1">
    <source>
        <dbReference type="ARBA" id="ARBA00022723"/>
    </source>
</evidence>
<dbReference type="PANTHER" id="PTHR19818">
    <property type="entry name" value="ZINC FINGER PROTEIN ZIC AND GLI"/>
    <property type="match status" value="1"/>
</dbReference>
<dbReference type="AlphaFoldDB" id="A0A8S9TH58"/>
<evidence type="ECO:0000256" key="4">
    <source>
        <dbReference type="ARBA" id="ARBA00022833"/>
    </source>
</evidence>
<dbReference type="InterPro" id="IPR013087">
    <property type="entry name" value="Znf_C2H2_type"/>
</dbReference>
<evidence type="ECO:0000256" key="2">
    <source>
        <dbReference type="ARBA" id="ARBA00022737"/>
    </source>
</evidence>
<accession>A0A8S9TH58</accession>
<dbReference type="GO" id="GO:0005634">
    <property type="term" value="C:nucleus"/>
    <property type="evidence" value="ECO:0007669"/>
    <property type="project" value="UniProtKB-ARBA"/>
</dbReference>
<dbReference type="Gene3D" id="3.30.160.60">
    <property type="entry name" value="Classic Zinc Finger"/>
    <property type="match status" value="2"/>
</dbReference>
<evidence type="ECO:0000256" key="3">
    <source>
        <dbReference type="ARBA" id="ARBA00022771"/>
    </source>
</evidence>
<sequence>MARTPKSCRRRSLILQLVAHHTNSKAPISTEGMLSCGLKRRLSDTSSVYACSLPGCKRQFTRKYTLMEHTKTHTGERTHICPVPTCGKSFSTSGNLSRHKRLHGYIEPLKCPVQSCICTFPSRNNLDKHMKFHYGTDNKVCAGVR</sequence>
<evidence type="ECO:0000259" key="6">
    <source>
        <dbReference type="PROSITE" id="PS50157"/>
    </source>
</evidence>
<name>A0A8S9TH58_PHYIN</name>
<dbReference type="SMART" id="SM00355">
    <property type="entry name" value="ZnF_C2H2"/>
    <property type="match status" value="3"/>
</dbReference>
<dbReference type="Proteomes" id="UP000704712">
    <property type="component" value="Unassembled WGS sequence"/>
</dbReference>
<dbReference type="PROSITE" id="PS50157">
    <property type="entry name" value="ZINC_FINGER_C2H2_2"/>
    <property type="match status" value="3"/>
</dbReference>
<keyword evidence="3 5" id="KW-0863">Zinc-finger</keyword>
<feature type="domain" description="C2H2-type" evidence="6">
    <location>
        <begin position="49"/>
        <end position="78"/>
    </location>
</feature>
<proteinExistence type="predicted"/>
<dbReference type="PROSITE" id="PS00028">
    <property type="entry name" value="ZINC_FINGER_C2H2_1"/>
    <property type="match status" value="3"/>
</dbReference>
<dbReference type="InterPro" id="IPR050329">
    <property type="entry name" value="GLI_C2H2-zinc-finger"/>
</dbReference>